<proteinExistence type="predicted"/>
<dbReference type="EMBL" id="KN835138">
    <property type="protein sequence ID" value="KIK48345.1"/>
    <property type="molecule type" value="Genomic_DNA"/>
</dbReference>
<dbReference type="AlphaFoldDB" id="A0A0D0ADN1"/>
<evidence type="ECO:0000313" key="2">
    <source>
        <dbReference type="Proteomes" id="UP000054485"/>
    </source>
</evidence>
<reference evidence="2" key="2">
    <citation type="submission" date="2015-01" db="EMBL/GenBank/DDBJ databases">
        <title>Evolutionary Origins and Diversification of the Mycorrhizal Mutualists.</title>
        <authorList>
            <consortium name="DOE Joint Genome Institute"/>
            <consortium name="Mycorrhizal Genomics Consortium"/>
            <person name="Kohler A."/>
            <person name="Kuo A."/>
            <person name="Nagy L.G."/>
            <person name="Floudas D."/>
            <person name="Copeland A."/>
            <person name="Barry K.W."/>
            <person name="Cichocki N."/>
            <person name="Veneault-Fourrey C."/>
            <person name="LaButti K."/>
            <person name="Lindquist E.A."/>
            <person name="Lipzen A."/>
            <person name="Lundell T."/>
            <person name="Morin E."/>
            <person name="Murat C."/>
            <person name="Riley R."/>
            <person name="Ohm R."/>
            <person name="Sun H."/>
            <person name="Tunlid A."/>
            <person name="Henrissat B."/>
            <person name="Grigoriev I.V."/>
            <person name="Hibbett D.S."/>
            <person name="Martin F."/>
        </authorList>
    </citation>
    <scope>NUCLEOTIDE SEQUENCE [LARGE SCALE GENOMIC DNA]</scope>
    <source>
        <strain evidence="2">UH-Slu-Lm8-n1</strain>
    </source>
</reference>
<dbReference type="Proteomes" id="UP000054485">
    <property type="component" value="Unassembled WGS sequence"/>
</dbReference>
<name>A0A0D0ADN1_9AGAM</name>
<reference evidence="1 2" key="1">
    <citation type="submission" date="2014-04" db="EMBL/GenBank/DDBJ databases">
        <authorList>
            <consortium name="DOE Joint Genome Institute"/>
            <person name="Kuo A."/>
            <person name="Ruytinx J."/>
            <person name="Rineau F."/>
            <person name="Colpaert J."/>
            <person name="Kohler A."/>
            <person name="Nagy L.G."/>
            <person name="Floudas D."/>
            <person name="Copeland A."/>
            <person name="Barry K.W."/>
            <person name="Cichocki N."/>
            <person name="Veneault-Fourrey C."/>
            <person name="LaButti K."/>
            <person name="Lindquist E.A."/>
            <person name="Lipzen A."/>
            <person name="Lundell T."/>
            <person name="Morin E."/>
            <person name="Murat C."/>
            <person name="Sun H."/>
            <person name="Tunlid A."/>
            <person name="Henrissat B."/>
            <person name="Grigoriev I.V."/>
            <person name="Hibbett D.S."/>
            <person name="Martin F."/>
            <person name="Nordberg H.P."/>
            <person name="Cantor M.N."/>
            <person name="Hua S.X."/>
        </authorList>
    </citation>
    <scope>NUCLEOTIDE SEQUENCE [LARGE SCALE GENOMIC DNA]</scope>
    <source>
        <strain evidence="1 2">UH-Slu-Lm8-n1</strain>
    </source>
</reference>
<organism evidence="1 2">
    <name type="scientific">Suillus luteus UH-Slu-Lm8-n1</name>
    <dbReference type="NCBI Taxonomy" id="930992"/>
    <lineage>
        <taxon>Eukaryota</taxon>
        <taxon>Fungi</taxon>
        <taxon>Dikarya</taxon>
        <taxon>Basidiomycota</taxon>
        <taxon>Agaricomycotina</taxon>
        <taxon>Agaricomycetes</taxon>
        <taxon>Agaricomycetidae</taxon>
        <taxon>Boletales</taxon>
        <taxon>Suillineae</taxon>
        <taxon>Suillaceae</taxon>
        <taxon>Suillus</taxon>
    </lineage>
</organism>
<protein>
    <submittedName>
        <fullName evidence="1">Uncharacterized protein</fullName>
    </submittedName>
</protein>
<sequence>MVTDELLYMPRKMMWIELGPMHMRILGYGTQPGIRAKNDSNGRFTQLQVTVRT</sequence>
<dbReference type="InParanoid" id="A0A0D0ADN1"/>
<evidence type="ECO:0000313" key="1">
    <source>
        <dbReference type="EMBL" id="KIK48345.1"/>
    </source>
</evidence>
<accession>A0A0D0ADN1</accession>
<dbReference type="HOGENOM" id="CLU_3070286_0_0_1"/>
<keyword evidence="2" id="KW-1185">Reference proteome</keyword>
<gene>
    <name evidence="1" type="ORF">CY34DRAFT_798160</name>
</gene>